<name>A0A3P8U677_AMPPE</name>
<evidence type="ECO:0008006" key="3">
    <source>
        <dbReference type="Google" id="ProtNLM"/>
    </source>
</evidence>
<dbReference type="InterPro" id="IPR036397">
    <property type="entry name" value="RNaseH_sf"/>
</dbReference>
<evidence type="ECO:0000313" key="2">
    <source>
        <dbReference type="Proteomes" id="UP000265080"/>
    </source>
</evidence>
<reference evidence="1 2" key="1">
    <citation type="submission" date="2018-03" db="EMBL/GenBank/DDBJ databases">
        <title>Finding Nemo's genes: A chromosome-scale reference assembly of the genome of the orange clownfish Amphiprion percula.</title>
        <authorList>
            <person name="Lehmann R."/>
        </authorList>
    </citation>
    <scope>NUCLEOTIDE SEQUENCE</scope>
</reference>
<organism evidence="1 2">
    <name type="scientific">Amphiprion percula</name>
    <name type="common">Orange clownfish</name>
    <name type="synonym">Lutjanus percula</name>
    <dbReference type="NCBI Taxonomy" id="161767"/>
    <lineage>
        <taxon>Eukaryota</taxon>
        <taxon>Metazoa</taxon>
        <taxon>Chordata</taxon>
        <taxon>Craniata</taxon>
        <taxon>Vertebrata</taxon>
        <taxon>Euteleostomi</taxon>
        <taxon>Actinopterygii</taxon>
        <taxon>Neopterygii</taxon>
        <taxon>Teleostei</taxon>
        <taxon>Neoteleostei</taxon>
        <taxon>Acanthomorphata</taxon>
        <taxon>Ovalentaria</taxon>
        <taxon>Pomacentridae</taxon>
        <taxon>Amphiprion</taxon>
    </lineage>
</organism>
<dbReference type="AlphaFoldDB" id="A0A3P8U677"/>
<sequence length="105" mass="11650">MNPIIRSLMNYKPDCLAPTVKHGGESVTIWGCFSLGGTGQMNQVMFRTTLENSLLPSAGKLFPASNDWIFQQDNAPCHAVRSVKVFFSLAAKNPFQPDPRFTACW</sequence>
<dbReference type="Ensembl" id="ENSAPET00000034941.1">
    <property type="protein sequence ID" value="ENSAPEP00000034055.1"/>
    <property type="gene ID" value="ENSAPEG00000024192.1"/>
</dbReference>
<reference evidence="1" key="3">
    <citation type="submission" date="2025-09" db="UniProtKB">
        <authorList>
            <consortium name="Ensembl"/>
        </authorList>
    </citation>
    <scope>IDENTIFICATION</scope>
</reference>
<dbReference type="Gene3D" id="3.30.420.10">
    <property type="entry name" value="Ribonuclease H-like superfamily/Ribonuclease H"/>
    <property type="match status" value="1"/>
</dbReference>
<dbReference type="OMA" id="NAPCHAV"/>
<dbReference type="Proteomes" id="UP000265080">
    <property type="component" value="Chromosome 12"/>
</dbReference>
<accession>A0A3P8U677</accession>
<protein>
    <recommendedName>
        <fullName evidence="3">Tc1-like transposase DDE domain-containing protein</fullName>
    </recommendedName>
</protein>
<keyword evidence="2" id="KW-1185">Reference proteome</keyword>
<dbReference type="GO" id="GO:0003676">
    <property type="term" value="F:nucleic acid binding"/>
    <property type="evidence" value="ECO:0007669"/>
    <property type="project" value="InterPro"/>
</dbReference>
<evidence type="ECO:0000313" key="1">
    <source>
        <dbReference type="Ensembl" id="ENSAPEP00000034055.1"/>
    </source>
</evidence>
<proteinExistence type="predicted"/>
<reference evidence="1" key="2">
    <citation type="submission" date="2025-08" db="UniProtKB">
        <authorList>
            <consortium name="Ensembl"/>
        </authorList>
    </citation>
    <scope>IDENTIFICATION</scope>
</reference>
<dbReference type="STRING" id="161767.ENSAPEP00000034055"/>